<dbReference type="GO" id="GO:0016740">
    <property type="term" value="F:transferase activity"/>
    <property type="evidence" value="ECO:0007669"/>
    <property type="project" value="UniProtKB-KW"/>
</dbReference>
<reference evidence="8" key="2">
    <citation type="journal article" date="2019" name="MicrobiologyOpen">
        <title>High-quality draft genome sequence of Gaiella occulta isolated from a 150 meter deep mineral water borehole and comparison with the genome sequences of other deep-branching lineages of the phylum Actinobacteria.</title>
        <authorList>
            <person name="Severino R."/>
            <person name="Froufe H.J.C."/>
            <person name="Barroso C."/>
            <person name="Albuquerque L."/>
            <person name="Lobo-da-Cunha A."/>
            <person name="da Costa M.S."/>
            <person name="Egas C."/>
        </authorList>
    </citation>
    <scope>NUCLEOTIDE SEQUENCE [LARGE SCALE GENOMIC DNA]</scope>
    <source>
        <strain evidence="8">F2-233</strain>
    </source>
</reference>
<feature type="transmembrane region" description="Helical" evidence="6">
    <location>
        <begin position="41"/>
        <end position="60"/>
    </location>
</feature>
<dbReference type="Pfam" id="PF03706">
    <property type="entry name" value="LPG_synthase_TM"/>
    <property type="match status" value="1"/>
</dbReference>
<dbReference type="PANTHER" id="PTHR40277">
    <property type="entry name" value="BLL5419 PROTEIN"/>
    <property type="match status" value="1"/>
</dbReference>
<evidence type="ECO:0000256" key="2">
    <source>
        <dbReference type="ARBA" id="ARBA00022475"/>
    </source>
</evidence>
<evidence type="ECO:0000256" key="5">
    <source>
        <dbReference type="ARBA" id="ARBA00023136"/>
    </source>
</evidence>
<comment type="caution">
    <text evidence="7">The sequence shown here is derived from an EMBL/GenBank/DDBJ whole genome shotgun (WGS) entry which is preliminary data.</text>
</comment>
<dbReference type="OrthoDB" id="9788795at2"/>
<dbReference type="InterPro" id="IPR022791">
    <property type="entry name" value="L-PG_synthase/AglD"/>
</dbReference>
<feature type="transmembrane region" description="Helical" evidence="6">
    <location>
        <begin position="287"/>
        <end position="311"/>
    </location>
</feature>
<evidence type="ECO:0000256" key="3">
    <source>
        <dbReference type="ARBA" id="ARBA00022692"/>
    </source>
</evidence>
<feature type="transmembrane region" description="Helical" evidence="6">
    <location>
        <begin position="127"/>
        <end position="145"/>
    </location>
</feature>
<feature type="transmembrane region" description="Helical" evidence="6">
    <location>
        <begin position="151"/>
        <end position="171"/>
    </location>
</feature>
<keyword evidence="7" id="KW-0808">Transferase</keyword>
<proteinExistence type="predicted"/>
<protein>
    <submittedName>
        <fullName evidence="7">Lysylphosphatidylglycerol synthetase/glycosyltransferase AglD</fullName>
    </submittedName>
</protein>
<dbReference type="PANTHER" id="PTHR40277:SF1">
    <property type="entry name" value="BLL5419 PROTEIN"/>
    <property type="match status" value="1"/>
</dbReference>
<sequence length="325" mass="35199">MSARRAIRVAATVAFTALAAGYILWKIDLGKTADTLASANPWWFALACTIMIVTAVPMALRWQWLLAAQGIHDRFAWLTRAYFVSYTAGQILPTAIGGDAVRIYETARRHPGRTADLTAIVVLERGLGGAATVLLGAAGFVLAIGRYDVGAYLWLEGAFVAGTAVAIVVFFSRAARPLLRRLSPLLARVRLERPLRGFYEGVHHFRGHPRLLLEVFVFTTVIQAVRILAIWAACRAVGIELGPRIYYVMGPLFFLVLLVPFTLNGFAVREAFFVSFLGSVGVGADAAFAAGFLFFLVTVALALPGGAVLLWEGVRGGARPRIEHG</sequence>
<feature type="transmembrane region" description="Helical" evidence="6">
    <location>
        <begin position="245"/>
        <end position="266"/>
    </location>
</feature>
<evidence type="ECO:0000313" key="8">
    <source>
        <dbReference type="Proteomes" id="UP000254134"/>
    </source>
</evidence>
<feature type="transmembrane region" description="Helical" evidence="6">
    <location>
        <begin position="211"/>
        <end position="233"/>
    </location>
</feature>
<dbReference type="NCBIfam" id="TIGR00374">
    <property type="entry name" value="flippase-like domain"/>
    <property type="match status" value="1"/>
</dbReference>
<feature type="transmembrane region" description="Helical" evidence="6">
    <location>
        <begin position="7"/>
        <end position="25"/>
    </location>
</feature>
<keyword evidence="4 6" id="KW-1133">Transmembrane helix</keyword>
<dbReference type="EMBL" id="QQZY01000004">
    <property type="protein sequence ID" value="RDI74253.1"/>
    <property type="molecule type" value="Genomic_DNA"/>
</dbReference>
<keyword evidence="5 6" id="KW-0472">Membrane</keyword>
<keyword evidence="2" id="KW-1003">Cell membrane</keyword>
<evidence type="ECO:0000256" key="4">
    <source>
        <dbReference type="ARBA" id="ARBA00022989"/>
    </source>
</evidence>
<evidence type="ECO:0000256" key="1">
    <source>
        <dbReference type="ARBA" id="ARBA00004651"/>
    </source>
</evidence>
<accession>A0A7M2YVU1</accession>
<organism evidence="7 8">
    <name type="scientific">Gaiella occulta</name>
    <dbReference type="NCBI Taxonomy" id="1002870"/>
    <lineage>
        <taxon>Bacteria</taxon>
        <taxon>Bacillati</taxon>
        <taxon>Actinomycetota</taxon>
        <taxon>Thermoleophilia</taxon>
        <taxon>Gaiellales</taxon>
        <taxon>Gaiellaceae</taxon>
        <taxon>Gaiella</taxon>
    </lineage>
</organism>
<dbReference type="GO" id="GO:0005886">
    <property type="term" value="C:plasma membrane"/>
    <property type="evidence" value="ECO:0007669"/>
    <property type="project" value="UniProtKB-SubCell"/>
</dbReference>
<keyword evidence="3 6" id="KW-0812">Transmembrane</keyword>
<dbReference type="RefSeq" id="WP_114796256.1">
    <property type="nucleotide sequence ID" value="NZ_QQZY01000004.1"/>
</dbReference>
<evidence type="ECO:0000313" key="7">
    <source>
        <dbReference type="EMBL" id="RDI74253.1"/>
    </source>
</evidence>
<keyword evidence="8" id="KW-1185">Reference proteome</keyword>
<evidence type="ECO:0000256" key="6">
    <source>
        <dbReference type="SAM" id="Phobius"/>
    </source>
</evidence>
<gene>
    <name evidence="7" type="ORF">Gocc_1829</name>
</gene>
<reference evidence="7 8" key="1">
    <citation type="submission" date="2018-07" db="EMBL/GenBank/DDBJ databases">
        <title>High-quality-draft genome sequence of Gaiella occulta.</title>
        <authorList>
            <person name="Severino R."/>
            <person name="Froufe H.J.C."/>
            <person name="Rainey F.A."/>
            <person name="Barroso C."/>
            <person name="Albuquerque L."/>
            <person name="Lobo-Da-Cunha A."/>
            <person name="Da Costa M.S."/>
            <person name="Egas C."/>
        </authorList>
    </citation>
    <scope>NUCLEOTIDE SEQUENCE [LARGE SCALE GENOMIC DNA]</scope>
    <source>
        <strain evidence="7 8">F2-233</strain>
    </source>
</reference>
<dbReference type="AlphaFoldDB" id="A0A7M2YVU1"/>
<dbReference type="Proteomes" id="UP000254134">
    <property type="component" value="Unassembled WGS sequence"/>
</dbReference>
<name>A0A7M2YVU1_9ACTN</name>
<comment type="subcellular location">
    <subcellularLocation>
        <location evidence="1">Cell membrane</location>
        <topology evidence="1">Multi-pass membrane protein</topology>
    </subcellularLocation>
</comment>